<comment type="caution">
    <text evidence="2">The sequence shown here is derived from an EMBL/GenBank/DDBJ whole genome shotgun (WGS) entry which is preliminary data.</text>
</comment>
<sequence>MFQYLRTLVQPSTVSKAKPFKHLPFIKGLDEIRLLKLGKSLQLINVPRNSAPSYFAISYAWGDPTPSQGITVNKQDIKIPASLSHALHRARGYSLELEADGAQGRDNYYVWADGLCINQNDDEEKVSQVLKMNLIYRQAAAVLVYLGEDRWTHESERAIDEISSWADHTTTAIKHPIRFLHQHTHDHKTLDGRFFDRPWWNRVWTLQEVASAPPGKIVVLSGAANFDWSELVKAVSTWLDQEIMYGLGGSMAVDLVTYILLGGLAAKTALSSSEHPDMKHNWLGVLAATASFASTDPRDRIYALATICHSLPGFEVSYSKSVPEVYTDFCKALIRRYSDLEFLQLAGVNHDPLANPHQLPSWVPNFEQLDHPILPYRNLLTTKHVFQHIQSSFKIWNASPYPGRLEPSTSTSPNSLRPKGVQAGTIDTVLPPQSWAESDHGWLRTAYNRFGTTYNTPTLSCHILQAYFRTVLGDYYPHDNFKLTSYPYRFQIAGTFWYMVREKLAPILESMNLSASIGELLLGEVAPEGYLSVELGPHHYTLLRTSLEKFRLLYLFTTSNGYIGYGPECKAGDVVCVIFGCSVPLLLRPTEKGYVILGQCFVLGVMDGELFRGQPQDVDQVENAEVFDIV</sequence>
<protein>
    <submittedName>
        <fullName evidence="2">Heterokaryon incompatibility protein-domain-containing protein</fullName>
    </submittedName>
</protein>
<accession>A0AA40CUN0</accession>
<gene>
    <name evidence="2" type="ORF">B0T16DRAFT_410516</name>
</gene>
<dbReference type="EMBL" id="JAULSV010000003">
    <property type="protein sequence ID" value="KAK0649654.1"/>
    <property type="molecule type" value="Genomic_DNA"/>
</dbReference>
<organism evidence="2 3">
    <name type="scientific">Cercophora newfieldiana</name>
    <dbReference type="NCBI Taxonomy" id="92897"/>
    <lineage>
        <taxon>Eukaryota</taxon>
        <taxon>Fungi</taxon>
        <taxon>Dikarya</taxon>
        <taxon>Ascomycota</taxon>
        <taxon>Pezizomycotina</taxon>
        <taxon>Sordariomycetes</taxon>
        <taxon>Sordariomycetidae</taxon>
        <taxon>Sordariales</taxon>
        <taxon>Lasiosphaeriaceae</taxon>
        <taxon>Cercophora</taxon>
    </lineage>
</organism>
<dbReference type="InterPro" id="IPR010730">
    <property type="entry name" value="HET"/>
</dbReference>
<evidence type="ECO:0000259" key="1">
    <source>
        <dbReference type="Pfam" id="PF06985"/>
    </source>
</evidence>
<keyword evidence="3" id="KW-1185">Reference proteome</keyword>
<name>A0AA40CUN0_9PEZI</name>
<evidence type="ECO:0000313" key="3">
    <source>
        <dbReference type="Proteomes" id="UP001174936"/>
    </source>
</evidence>
<dbReference type="Proteomes" id="UP001174936">
    <property type="component" value="Unassembled WGS sequence"/>
</dbReference>
<dbReference type="AlphaFoldDB" id="A0AA40CUN0"/>
<evidence type="ECO:0000313" key="2">
    <source>
        <dbReference type="EMBL" id="KAK0649654.1"/>
    </source>
</evidence>
<dbReference type="PANTHER" id="PTHR24148">
    <property type="entry name" value="ANKYRIN REPEAT DOMAIN-CONTAINING PROTEIN 39 HOMOLOG-RELATED"/>
    <property type="match status" value="1"/>
</dbReference>
<dbReference type="Pfam" id="PF26639">
    <property type="entry name" value="Het-6_barrel"/>
    <property type="match status" value="1"/>
</dbReference>
<proteinExistence type="predicted"/>
<dbReference type="Pfam" id="PF06985">
    <property type="entry name" value="HET"/>
    <property type="match status" value="1"/>
</dbReference>
<dbReference type="PANTHER" id="PTHR24148:SF64">
    <property type="entry name" value="HETEROKARYON INCOMPATIBILITY DOMAIN-CONTAINING PROTEIN"/>
    <property type="match status" value="1"/>
</dbReference>
<dbReference type="InterPro" id="IPR052895">
    <property type="entry name" value="HetReg/Transcr_Mod"/>
</dbReference>
<feature type="domain" description="Heterokaryon incompatibility" evidence="1">
    <location>
        <begin position="54"/>
        <end position="208"/>
    </location>
</feature>
<reference evidence="2" key="1">
    <citation type="submission" date="2023-06" db="EMBL/GenBank/DDBJ databases">
        <title>Genome-scale phylogeny and comparative genomics of the fungal order Sordariales.</title>
        <authorList>
            <consortium name="Lawrence Berkeley National Laboratory"/>
            <person name="Hensen N."/>
            <person name="Bonometti L."/>
            <person name="Westerberg I."/>
            <person name="Brannstrom I.O."/>
            <person name="Guillou S."/>
            <person name="Cros-Aarteil S."/>
            <person name="Calhoun S."/>
            <person name="Haridas S."/>
            <person name="Kuo A."/>
            <person name="Mondo S."/>
            <person name="Pangilinan J."/>
            <person name="Riley R."/>
            <person name="Labutti K."/>
            <person name="Andreopoulos B."/>
            <person name="Lipzen A."/>
            <person name="Chen C."/>
            <person name="Yanf M."/>
            <person name="Daum C."/>
            <person name="Ng V."/>
            <person name="Clum A."/>
            <person name="Steindorff A."/>
            <person name="Ohm R."/>
            <person name="Martin F."/>
            <person name="Silar P."/>
            <person name="Natvig D."/>
            <person name="Lalanne C."/>
            <person name="Gautier V."/>
            <person name="Ament-Velasquez S.L."/>
            <person name="Kruys A."/>
            <person name="Hutchinson M.I."/>
            <person name="Powell A.J."/>
            <person name="Barry K."/>
            <person name="Miller A.N."/>
            <person name="Grigoriev I.V."/>
            <person name="Debuchy R."/>
            <person name="Gladieux P."/>
            <person name="Thoren M.H."/>
            <person name="Johannesson H."/>
        </authorList>
    </citation>
    <scope>NUCLEOTIDE SEQUENCE</scope>
    <source>
        <strain evidence="2">SMH2532-1</strain>
    </source>
</reference>